<accession>A0AAF0IL07</accession>
<dbReference type="Proteomes" id="UP001219355">
    <property type="component" value="Chromosome 4"/>
</dbReference>
<sequence length="401" mass="45597">MVDWFPQVGSDAWTGGEEYQEEYALRIKHFQQAFVSSALLAKASSLRHNIRCNLSDKFSVGNFNYVKKVIFEDGVEWIARLRMPPIEGAEANLEKEQIVYEMQSEIATMEFVRRHTNIPVPKVHAYEFRENNNPVGVPYSLMDYVHGSTAEELSNSYPGDHEGIPEKYADKFMRQVAQIMVQLAALRLPKIGSIVPMEKDSTESGPYKTASEFYQDYPIALAKTLYSDNWVNKRQILNAFLDLAATFPQSSSGRDGFGLANYDLGPNNFIVDAEFNVLAVIDWDSVIAVPDAALHRFPFLMGMDCAAPGIVSKHSAKLKRERLALRFANIVEQVARKESLEKPYGPVLTKLGFYSKEALAFRALVYYKMKQDFVDDEWLRGLRWLGGKNDDELARFYNVHS</sequence>
<dbReference type="PANTHER" id="PTHR21310:SF15">
    <property type="entry name" value="AMINOGLYCOSIDE PHOSPHOTRANSFERASE DOMAIN-CONTAINING PROTEIN"/>
    <property type="match status" value="1"/>
</dbReference>
<dbReference type="EMBL" id="CP120630">
    <property type="protein sequence ID" value="WEW61183.1"/>
    <property type="molecule type" value="Genomic_DNA"/>
</dbReference>
<feature type="domain" description="Aminoglycoside phosphotransferase" evidence="1">
    <location>
        <begin position="101"/>
        <end position="284"/>
    </location>
</feature>
<dbReference type="InterPro" id="IPR002575">
    <property type="entry name" value="Aminoglycoside_PTrfase"/>
</dbReference>
<dbReference type="Gene3D" id="3.30.200.20">
    <property type="entry name" value="Phosphorylase Kinase, domain 1"/>
    <property type="match status" value="1"/>
</dbReference>
<organism evidence="2 3">
    <name type="scientific">Emydomyces testavorans</name>
    <dbReference type="NCBI Taxonomy" id="2070801"/>
    <lineage>
        <taxon>Eukaryota</taxon>
        <taxon>Fungi</taxon>
        <taxon>Dikarya</taxon>
        <taxon>Ascomycota</taxon>
        <taxon>Pezizomycotina</taxon>
        <taxon>Eurotiomycetes</taxon>
        <taxon>Eurotiomycetidae</taxon>
        <taxon>Onygenales</taxon>
        <taxon>Nannizziopsiaceae</taxon>
        <taxon>Emydomyces</taxon>
    </lineage>
</organism>
<reference evidence="2" key="1">
    <citation type="submission" date="2023-03" db="EMBL/GenBank/DDBJ databases">
        <title>Emydomyces testavorans Genome Sequence.</title>
        <authorList>
            <person name="Hoyer L."/>
        </authorList>
    </citation>
    <scope>NUCLEOTIDE SEQUENCE</scope>
    <source>
        <strain evidence="2">16-2883</strain>
    </source>
</reference>
<dbReference type="AlphaFoldDB" id="A0AAF0IL07"/>
<proteinExistence type="predicted"/>
<evidence type="ECO:0000259" key="1">
    <source>
        <dbReference type="Pfam" id="PF01636"/>
    </source>
</evidence>
<dbReference type="SUPFAM" id="SSF56112">
    <property type="entry name" value="Protein kinase-like (PK-like)"/>
    <property type="match status" value="1"/>
</dbReference>
<protein>
    <recommendedName>
        <fullName evidence="1">Aminoglycoside phosphotransferase domain-containing protein</fullName>
    </recommendedName>
</protein>
<dbReference type="PANTHER" id="PTHR21310">
    <property type="entry name" value="AMINOGLYCOSIDE PHOSPHOTRANSFERASE-RELATED-RELATED"/>
    <property type="match status" value="1"/>
</dbReference>
<gene>
    <name evidence="2" type="ORF">PRK78_006673</name>
</gene>
<evidence type="ECO:0000313" key="2">
    <source>
        <dbReference type="EMBL" id="WEW61183.1"/>
    </source>
</evidence>
<evidence type="ECO:0000313" key="3">
    <source>
        <dbReference type="Proteomes" id="UP001219355"/>
    </source>
</evidence>
<dbReference type="InterPro" id="IPR051678">
    <property type="entry name" value="AGP_Transferase"/>
</dbReference>
<dbReference type="Pfam" id="PF01636">
    <property type="entry name" value="APH"/>
    <property type="match status" value="1"/>
</dbReference>
<keyword evidence="3" id="KW-1185">Reference proteome</keyword>
<name>A0AAF0IL07_9EURO</name>
<dbReference type="InterPro" id="IPR011009">
    <property type="entry name" value="Kinase-like_dom_sf"/>
</dbReference>